<sequence>MAGKGKNAGVTIVIKREEGGEAGHHGGAWKVAYADFVTAMMAFFLLMWLLNATSEEQRRGLADYFSPSNVLARAASGSGQPFGGRTPNSEGTAVSDEGAIRVERGPAPVRLDLDEEGEAPPEGQADPGRPPAEATSAPAALPPSPGTEAAAQPGQPAELNPAAIPDGELRAELARRERQAFDRAAEDIRAAVRDDPALAELARQLVVEQVPEGLRIQLLDAERRPMFPIGGTAPNERARALLQKVIGIAARLPNALAIAGHTDATPFRGQDRSNWELSADRANAVRRIMVEGGIAEGRLSSVTGHADRSLLLPDEPTNPANRRVAITLLRALPESAAP</sequence>
<evidence type="ECO:0000256" key="3">
    <source>
        <dbReference type="ARBA" id="ARBA00022475"/>
    </source>
</evidence>
<keyword evidence="5 9" id="KW-1133">Transmembrane helix</keyword>
<keyword evidence="6 7" id="KW-0472">Membrane</keyword>
<proteinExistence type="inferred from homology"/>
<dbReference type="EMBL" id="JAUFPN010000197">
    <property type="protein sequence ID" value="MDN3567794.1"/>
    <property type="molecule type" value="Genomic_DNA"/>
</dbReference>
<feature type="domain" description="OmpA-like" evidence="10">
    <location>
        <begin position="214"/>
        <end position="332"/>
    </location>
</feature>
<evidence type="ECO:0000256" key="1">
    <source>
        <dbReference type="ARBA" id="ARBA00004162"/>
    </source>
</evidence>
<dbReference type="InterPro" id="IPR006665">
    <property type="entry name" value="OmpA-like"/>
</dbReference>
<dbReference type="PROSITE" id="PS51123">
    <property type="entry name" value="OMPA_2"/>
    <property type="match status" value="1"/>
</dbReference>
<accession>A0ABT8AEL0</accession>
<evidence type="ECO:0000313" key="12">
    <source>
        <dbReference type="Proteomes" id="UP001529369"/>
    </source>
</evidence>
<protein>
    <submittedName>
        <fullName evidence="11">Flagellar motor protein MotB</fullName>
    </submittedName>
</protein>
<evidence type="ECO:0000259" key="10">
    <source>
        <dbReference type="PROSITE" id="PS51123"/>
    </source>
</evidence>
<keyword evidence="11" id="KW-0969">Cilium</keyword>
<organism evidence="11 12">
    <name type="scientific">Paeniroseomonas aquatica</name>
    <dbReference type="NCBI Taxonomy" id="373043"/>
    <lineage>
        <taxon>Bacteria</taxon>
        <taxon>Pseudomonadati</taxon>
        <taxon>Pseudomonadota</taxon>
        <taxon>Alphaproteobacteria</taxon>
        <taxon>Acetobacterales</taxon>
        <taxon>Acetobacteraceae</taxon>
        <taxon>Paeniroseomonas</taxon>
    </lineage>
</organism>
<evidence type="ECO:0000256" key="8">
    <source>
        <dbReference type="SAM" id="MobiDB-lite"/>
    </source>
</evidence>
<comment type="similarity">
    <text evidence="2">Belongs to the MotB family.</text>
</comment>
<dbReference type="Proteomes" id="UP001529369">
    <property type="component" value="Unassembled WGS sequence"/>
</dbReference>
<evidence type="ECO:0000313" key="11">
    <source>
        <dbReference type="EMBL" id="MDN3567794.1"/>
    </source>
</evidence>
<dbReference type="InterPro" id="IPR025713">
    <property type="entry name" value="MotB-like_N_dom"/>
</dbReference>
<dbReference type="CDD" id="cd07185">
    <property type="entry name" value="OmpA_C-like"/>
    <property type="match status" value="1"/>
</dbReference>
<evidence type="ECO:0000256" key="4">
    <source>
        <dbReference type="ARBA" id="ARBA00022692"/>
    </source>
</evidence>
<dbReference type="RefSeq" id="WP_290319861.1">
    <property type="nucleotide sequence ID" value="NZ_JAUFPN010000197.1"/>
</dbReference>
<keyword evidence="11" id="KW-0282">Flagellum</keyword>
<reference evidence="12" key="1">
    <citation type="journal article" date="2019" name="Int. J. Syst. Evol. Microbiol.">
        <title>The Global Catalogue of Microorganisms (GCM) 10K type strain sequencing project: providing services to taxonomists for standard genome sequencing and annotation.</title>
        <authorList>
            <consortium name="The Broad Institute Genomics Platform"/>
            <consortium name="The Broad Institute Genome Sequencing Center for Infectious Disease"/>
            <person name="Wu L."/>
            <person name="Ma J."/>
        </authorList>
    </citation>
    <scope>NUCLEOTIDE SEQUENCE [LARGE SCALE GENOMIC DNA]</scope>
    <source>
        <strain evidence="12">CECT 7131</strain>
    </source>
</reference>
<keyword evidence="4 9" id="KW-0812">Transmembrane</keyword>
<keyword evidence="12" id="KW-1185">Reference proteome</keyword>
<keyword evidence="3" id="KW-1003">Cell membrane</keyword>
<gene>
    <name evidence="11" type="ORF">QWZ14_25730</name>
</gene>
<evidence type="ECO:0000256" key="2">
    <source>
        <dbReference type="ARBA" id="ARBA00008914"/>
    </source>
</evidence>
<feature type="transmembrane region" description="Helical" evidence="9">
    <location>
        <begin position="31"/>
        <end position="50"/>
    </location>
</feature>
<comment type="caution">
    <text evidence="11">The sequence shown here is derived from an EMBL/GenBank/DDBJ whole genome shotgun (WGS) entry which is preliminary data.</text>
</comment>
<feature type="region of interest" description="Disordered" evidence="8">
    <location>
        <begin position="76"/>
        <end position="162"/>
    </location>
</feature>
<name>A0ABT8AEL0_9PROT</name>
<evidence type="ECO:0000256" key="9">
    <source>
        <dbReference type="SAM" id="Phobius"/>
    </source>
</evidence>
<dbReference type="PANTHER" id="PTHR30329">
    <property type="entry name" value="STATOR ELEMENT OF FLAGELLAR MOTOR COMPLEX"/>
    <property type="match status" value="1"/>
</dbReference>
<dbReference type="Gene3D" id="3.30.1330.60">
    <property type="entry name" value="OmpA-like domain"/>
    <property type="match status" value="1"/>
</dbReference>
<dbReference type="SUPFAM" id="SSF103088">
    <property type="entry name" value="OmpA-like"/>
    <property type="match status" value="1"/>
</dbReference>
<dbReference type="Pfam" id="PF13677">
    <property type="entry name" value="MotB_plug"/>
    <property type="match status" value="1"/>
</dbReference>
<evidence type="ECO:0000256" key="7">
    <source>
        <dbReference type="PROSITE-ProRule" id="PRU00473"/>
    </source>
</evidence>
<dbReference type="PANTHER" id="PTHR30329:SF21">
    <property type="entry name" value="LIPOPROTEIN YIAD-RELATED"/>
    <property type="match status" value="1"/>
</dbReference>
<evidence type="ECO:0000256" key="6">
    <source>
        <dbReference type="ARBA" id="ARBA00023136"/>
    </source>
</evidence>
<evidence type="ECO:0000256" key="5">
    <source>
        <dbReference type="ARBA" id="ARBA00022989"/>
    </source>
</evidence>
<dbReference type="Pfam" id="PF00691">
    <property type="entry name" value="OmpA"/>
    <property type="match status" value="1"/>
</dbReference>
<dbReference type="InterPro" id="IPR050330">
    <property type="entry name" value="Bact_OuterMem_StrucFunc"/>
</dbReference>
<comment type="subcellular location">
    <subcellularLocation>
        <location evidence="1">Cell membrane</location>
        <topology evidence="1">Single-pass membrane protein</topology>
    </subcellularLocation>
</comment>
<dbReference type="InterPro" id="IPR036737">
    <property type="entry name" value="OmpA-like_sf"/>
</dbReference>
<keyword evidence="11" id="KW-0966">Cell projection</keyword>